<organism evidence="11 12">
    <name type="scientific">Perilla frutescens var. hirtella</name>
    <name type="common">Perilla citriodora</name>
    <name type="synonym">Perilla setoyensis</name>
    <dbReference type="NCBI Taxonomy" id="608512"/>
    <lineage>
        <taxon>Eukaryota</taxon>
        <taxon>Viridiplantae</taxon>
        <taxon>Streptophyta</taxon>
        <taxon>Embryophyta</taxon>
        <taxon>Tracheophyta</taxon>
        <taxon>Spermatophyta</taxon>
        <taxon>Magnoliopsida</taxon>
        <taxon>eudicotyledons</taxon>
        <taxon>Gunneridae</taxon>
        <taxon>Pentapetalae</taxon>
        <taxon>asterids</taxon>
        <taxon>lamiids</taxon>
        <taxon>Lamiales</taxon>
        <taxon>Lamiaceae</taxon>
        <taxon>Nepetoideae</taxon>
        <taxon>Elsholtzieae</taxon>
        <taxon>Perilla</taxon>
    </lineage>
</organism>
<dbReference type="GO" id="GO:0016020">
    <property type="term" value="C:membrane"/>
    <property type="evidence" value="ECO:0007669"/>
    <property type="project" value="InterPro"/>
</dbReference>
<dbReference type="InterPro" id="IPR051681">
    <property type="entry name" value="Ser/Thr_Kinases-Pseudokinases"/>
</dbReference>
<evidence type="ECO:0000259" key="10">
    <source>
        <dbReference type="PROSITE" id="PS50011"/>
    </source>
</evidence>
<evidence type="ECO:0000256" key="2">
    <source>
        <dbReference type="ARBA" id="ARBA00012513"/>
    </source>
</evidence>
<dbReference type="Gene3D" id="3.30.200.20">
    <property type="entry name" value="Phosphorylase Kinase, domain 1"/>
    <property type="match status" value="1"/>
</dbReference>
<keyword evidence="6" id="KW-0418">Kinase</keyword>
<dbReference type="Pfam" id="PF09778">
    <property type="entry name" value="Guanylate_cyc_2"/>
    <property type="match status" value="1"/>
</dbReference>
<dbReference type="GO" id="GO:0005524">
    <property type="term" value="F:ATP binding"/>
    <property type="evidence" value="ECO:0007669"/>
    <property type="project" value="UniProtKB-KW"/>
</dbReference>
<dbReference type="EMBL" id="SDAM02000041">
    <property type="protein sequence ID" value="KAH6835072.1"/>
    <property type="molecule type" value="Genomic_DNA"/>
</dbReference>
<dbReference type="PANTHER" id="PTHR44329:SF41">
    <property type="entry name" value="OS12G0163800 PROTEIN"/>
    <property type="match status" value="1"/>
</dbReference>
<evidence type="ECO:0000256" key="4">
    <source>
        <dbReference type="ARBA" id="ARBA00022679"/>
    </source>
</evidence>
<evidence type="ECO:0000256" key="5">
    <source>
        <dbReference type="ARBA" id="ARBA00022741"/>
    </source>
</evidence>
<comment type="catalytic activity">
    <reaction evidence="8">
        <text>L-threonyl-[protein] + ATP = O-phospho-L-threonyl-[protein] + ADP + H(+)</text>
        <dbReference type="Rhea" id="RHEA:46608"/>
        <dbReference type="Rhea" id="RHEA-COMP:11060"/>
        <dbReference type="Rhea" id="RHEA-COMP:11605"/>
        <dbReference type="ChEBI" id="CHEBI:15378"/>
        <dbReference type="ChEBI" id="CHEBI:30013"/>
        <dbReference type="ChEBI" id="CHEBI:30616"/>
        <dbReference type="ChEBI" id="CHEBI:61977"/>
        <dbReference type="ChEBI" id="CHEBI:456216"/>
        <dbReference type="EC" id="2.7.11.1"/>
    </reaction>
</comment>
<accession>A0AAD4JJS6</accession>
<dbReference type="GO" id="GO:0016780">
    <property type="term" value="F:phosphotransferase activity, for other substituted phosphate groups"/>
    <property type="evidence" value="ECO:0007669"/>
    <property type="project" value="InterPro"/>
</dbReference>
<dbReference type="Pfam" id="PF07714">
    <property type="entry name" value="PK_Tyr_Ser-Thr"/>
    <property type="match status" value="1"/>
</dbReference>
<comment type="caution">
    <text evidence="11">The sequence shown here is derived from an EMBL/GenBank/DDBJ whole genome shotgun (WGS) entry which is preliminary data.</text>
</comment>
<dbReference type="Proteomes" id="UP001190926">
    <property type="component" value="Unassembled WGS sequence"/>
</dbReference>
<keyword evidence="3" id="KW-0723">Serine/threonine-protein kinase</keyword>
<dbReference type="InterPro" id="IPR001245">
    <property type="entry name" value="Ser-Thr/Tyr_kinase_cat_dom"/>
</dbReference>
<comment type="similarity">
    <text evidence="1">Belongs to the protein kinase superfamily. TKL Ser/Thr protein kinase family. RAF subfamily.</text>
</comment>
<dbReference type="PANTHER" id="PTHR44329">
    <property type="entry name" value="SERINE/THREONINE-PROTEIN KINASE TNNI3K-RELATED"/>
    <property type="match status" value="1"/>
</dbReference>
<dbReference type="InterPro" id="IPR018616">
    <property type="entry name" value="GUCD1"/>
</dbReference>
<dbReference type="SMART" id="SM00220">
    <property type="entry name" value="S_TKc"/>
    <property type="match status" value="1"/>
</dbReference>
<evidence type="ECO:0000256" key="6">
    <source>
        <dbReference type="ARBA" id="ARBA00022777"/>
    </source>
</evidence>
<evidence type="ECO:0000256" key="3">
    <source>
        <dbReference type="ARBA" id="ARBA00022527"/>
    </source>
</evidence>
<dbReference type="Pfam" id="PF01066">
    <property type="entry name" value="CDP-OH_P_transf"/>
    <property type="match status" value="1"/>
</dbReference>
<proteinExistence type="inferred from homology"/>
<name>A0AAD4JJS6_PERFH</name>
<feature type="domain" description="Protein kinase" evidence="10">
    <location>
        <begin position="192"/>
        <end position="487"/>
    </location>
</feature>
<dbReference type="GO" id="GO:0004674">
    <property type="term" value="F:protein serine/threonine kinase activity"/>
    <property type="evidence" value="ECO:0007669"/>
    <property type="project" value="UniProtKB-KW"/>
</dbReference>
<evidence type="ECO:0000256" key="8">
    <source>
        <dbReference type="ARBA" id="ARBA00047899"/>
    </source>
</evidence>
<reference evidence="11 12" key="1">
    <citation type="journal article" date="2021" name="Nat. Commun.">
        <title>Incipient diploidization of the medicinal plant Perilla within 10,000 years.</title>
        <authorList>
            <person name="Zhang Y."/>
            <person name="Shen Q."/>
            <person name="Leng L."/>
            <person name="Zhang D."/>
            <person name="Chen S."/>
            <person name="Shi Y."/>
            <person name="Ning Z."/>
            <person name="Chen S."/>
        </authorList>
    </citation>
    <scope>NUCLEOTIDE SEQUENCE [LARGE SCALE GENOMIC DNA]</scope>
    <source>
        <strain evidence="12">cv. PC099</strain>
    </source>
</reference>
<dbReference type="EC" id="2.7.11.1" evidence="2"/>
<dbReference type="PROSITE" id="PS00108">
    <property type="entry name" value="PROTEIN_KINASE_ST"/>
    <property type="match status" value="1"/>
</dbReference>
<dbReference type="InterPro" id="IPR000719">
    <property type="entry name" value="Prot_kinase_dom"/>
</dbReference>
<dbReference type="AlphaFoldDB" id="A0AAD4JJS6"/>
<evidence type="ECO:0000256" key="9">
    <source>
        <dbReference type="ARBA" id="ARBA00048679"/>
    </source>
</evidence>
<dbReference type="InterPro" id="IPR011009">
    <property type="entry name" value="Kinase-like_dom_sf"/>
</dbReference>
<comment type="catalytic activity">
    <reaction evidence="9">
        <text>L-seryl-[protein] + ATP = O-phospho-L-seryl-[protein] + ADP + H(+)</text>
        <dbReference type="Rhea" id="RHEA:17989"/>
        <dbReference type="Rhea" id="RHEA-COMP:9863"/>
        <dbReference type="Rhea" id="RHEA-COMP:11604"/>
        <dbReference type="ChEBI" id="CHEBI:15378"/>
        <dbReference type="ChEBI" id="CHEBI:29999"/>
        <dbReference type="ChEBI" id="CHEBI:30616"/>
        <dbReference type="ChEBI" id="CHEBI:83421"/>
        <dbReference type="ChEBI" id="CHEBI:456216"/>
        <dbReference type="EC" id="2.7.11.1"/>
    </reaction>
</comment>
<evidence type="ECO:0000313" key="11">
    <source>
        <dbReference type="EMBL" id="KAH6835072.1"/>
    </source>
</evidence>
<keyword evidence="4" id="KW-0808">Transferase</keyword>
<dbReference type="InterPro" id="IPR008271">
    <property type="entry name" value="Ser/Thr_kinase_AS"/>
</dbReference>
<sequence length="487" mass="55099">MTKSMAVSPWGDLYSSSILRGISPSPPPLSSYSPTSSSFLKLRALNLLHQPAFRYNLGYNAPRLLNESAKEEFRNVAEVEASVGDDGIRDSYLNLPNFISFTRLLSGPLLGWMIVQDMYSAAFVGLAVSGTMDWLDGYVARKMRINSVVESYLDPLADEGSWSGSRSQTILEKAIAAAQRKSEDWEIDWRLLKIGEKITAGSCGDLYRGVYLCQDVAVKVLKSKHLNNSLEGEFAQEVAILRQVQYENVVHFIGACTKLQHLCIVTEYMPRGSLYEYLHKNHLALKLPQLLKFAIDVCKGMEYLHQKNVIHRDLKTANLLMDTSIVANSESNILFFLDLYLRYPSDADKHLLARQTGLSRNQTQILKQRKIFDKSAENHFNFVDYYTIQQSSNKDQSRTSVSSHFVEVPHINQQNTWDCGLACTLMVLQALGVCDYTIQELVDLCCTTRQSQGVIQELNPLKFRNFHFGILYVSVALFKNQSKSHSF</sequence>
<dbReference type="SUPFAM" id="SSF56112">
    <property type="entry name" value="Protein kinase-like (PK-like)"/>
    <property type="match status" value="1"/>
</dbReference>
<evidence type="ECO:0000256" key="1">
    <source>
        <dbReference type="ARBA" id="ARBA00010507"/>
    </source>
</evidence>
<dbReference type="FunFam" id="3.30.200.20:FF:000060">
    <property type="entry name" value="Serine/threonine-protein kinase isoform 1"/>
    <property type="match status" value="1"/>
</dbReference>
<dbReference type="Gene3D" id="1.10.510.10">
    <property type="entry name" value="Transferase(Phosphotransferase) domain 1"/>
    <property type="match status" value="1"/>
</dbReference>
<dbReference type="InterPro" id="IPR043130">
    <property type="entry name" value="CDP-OH_PTrfase_TM_dom"/>
</dbReference>
<keyword evidence="12" id="KW-1185">Reference proteome</keyword>
<gene>
    <name evidence="11" type="ORF">C2S53_020064</name>
</gene>
<dbReference type="Gene3D" id="1.20.120.1760">
    <property type="match status" value="1"/>
</dbReference>
<dbReference type="InterPro" id="IPR000462">
    <property type="entry name" value="CDP-OH_P_trans"/>
</dbReference>
<keyword evidence="5" id="KW-0547">Nucleotide-binding</keyword>
<dbReference type="PROSITE" id="PS50011">
    <property type="entry name" value="PROTEIN_KINASE_DOM"/>
    <property type="match status" value="1"/>
</dbReference>
<protein>
    <recommendedName>
        <fullName evidence="2">non-specific serine/threonine protein kinase</fullName>
        <ecNumber evidence="2">2.7.11.1</ecNumber>
    </recommendedName>
</protein>
<evidence type="ECO:0000256" key="7">
    <source>
        <dbReference type="ARBA" id="ARBA00022840"/>
    </source>
</evidence>
<keyword evidence="7" id="KW-0067">ATP-binding</keyword>
<dbReference type="GO" id="GO:0008654">
    <property type="term" value="P:phospholipid biosynthetic process"/>
    <property type="evidence" value="ECO:0007669"/>
    <property type="project" value="InterPro"/>
</dbReference>
<evidence type="ECO:0000313" key="12">
    <source>
        <dbReference type="Proteomes" id="UP001190926"/>
    </source>
</evidence>